<evidence type="ECO:0000313" key="2">
    <source>
        <dbReference type="Proteomes" id="UP001143370"/>
    </source>
</evidence>
<name>A0A9W6J7B3_9HYPH</name>
<dbReference type="AlphaFoldDB" id="A0A9W6J7B3"/>
<proteinExistence type="predicted"/>
<sequence>MLARTPLIVIHRRPWRRVVPVARRMHALGRPGWEIAQRLRISRGYVARALSSGGGIWSPEEWARLSAALAQGVER</sequence>
<organism evidence="1 2">
    <name type="scientific">Ancylobacter dichloromethanicus</name>
    <dbReference type="NCBI Taxonomy" id="518825"/>
    <lineage>
        <taxon>Bacteria</taxon>
        <taxon>Pseudomonadati</taxon>
        <taxon>Pseudomonadota</taxon>
        <taxon>Alphaproteobacteria</taxon>
        <taxon>Hyphomicrobiales</taxon>
        <taxon>Xanthobacteraceae</taxon>
        <taxon>Ancylobacter</taxon>
    </lineage>
</organism>
<reference evidence="1" key="1">
    <citation type="journal article" date="2014" name="Int. J. Syst. Evol. Microbiol.">
        <title>Complete genome sequence of Corynebacterium casei LMG S-19264T (=DSM 44701T), isolated from a smear-ripened cheese.</title>
        <authorList>
            <consortium name="US DOE Joint Genome Institute (JGI-PGF)"/>
            <person name="Walter F."/>
            <person name="Albersmeier A."/>
            <person name="Kalinowski J."/>
            <person name="Ruckert C."/>
        </authorList>
    </citation>
    <scope>NUCLEOTIDE SEQUENCE</scope>
    <source>
        <strain evidence="1">VKM B-2484</strain>
    </source>
</reference>
<reference evidence="1" key="2">
    <citation type="submission" date="2023-01" db="EMBL/GenBank/DDBJ databases">
        <authorList>
            <person name="Sun Q."/>
            <person name="Evtushenko L."/>
        </authorList>
    </citation>
    <scope>NUCLEOTIDE SEQUENCE</scope>
    <source>
        <strain evidence="1">VKM B-2484</strain>
    </source>
</reference>
<accession>A0A9W6J7B3</accession>
<evidence type="ECO:0000313" key="1">
    <source>
        <dbReference type="EMBL" id="GLK71692.1"/>
    </source>
</evidence>
<protein>
    <submittedName>
        <fullName evidence="1">Uncharacterized protein</fullName>
    </submittedName>
</protein>
<keyword evidence="2" id="KW-1185">Reference proteome</keyword>
<dbReference type="EMBL" id="BSFJ01000005">
    <property type="protein sequence ID" value="GLK71692.1"/>
    <property type="molecule type" value="Genomic_DNA"/>
</dbReference>
<comment type="caution">
    <text evidence="1">The sequence shown here is derived from an EMBL/GenBank/DDBJ whole genome shotgun (WGS) entry which is preliminary data.</text>
</comment>
<gene>
    <name evidence="1" type="ORF">GCM10017643_18070</name>
</gene>
<dbReference type="Proteomes" id="UP001143370">
    <property type="component" value="Unassembled WGS sequence"/>
</dbReference>
<dbReference type="RefSeq" id="WP_213373031.1">
    <property type="nucleotide sequence ID" value="NZ_BSFJ01000005.1"/>
</dbReference>